<protein>
    <submittedName>
        <fullName evidence="2">Multidrug resistance protein MdtB</fullName>
    </submittedName>
</protein>
<keyword evidence="3" id="KW-1185">Reference proteome</keyword>
<feature type="transmembrane region" description="Helical" evidence="1">
    <location>
        <begin position="12"/>
        <end position="29"/>
    </location>
</feature>
<dbReference type="GO" id="GO:0042910">
    <property type="term" value="F:xenobiotic transmembrane transporter activity"/>
    <property type="evidence" value="ECO:0007669"/>
    <property type="project" value="TreeGrafter"/>
</dbReference>
<dbReference type="Gene3D" id="1.20.1640.10">
    <property type="entry name" value="Multidrug efflux transporter AcrB transmembrane domain"/>
    <property type="match status" value="2"/>
</dbReference>
<dbReference type="InterPro" id="IPR027463">
    <property type="entry name" value="AcrB_DN_DC_subdom"/>
</dbReference>
<dbReference type="Gene3D" id="3.30.70.1440">
    <property type="entry name" value="Multidrug efflux transporter AcrB pore domain"/>
    <property type="match status" value="1"/>
</dbReference>
<dbReference type="KEGG" id="fam:OYT1_ch0557"/>
<feature type="transmembrane region" description="Helical" evidence="1">
    <location>
        <begin position="849"/>
        <end position="867"/>
    </location>
</feature>
<sequence length="1027" mass="111290">MNLPELSIKRHVFAFMLSGVLMLVGLIGYQRVGVDQFPYIEFPIISVSTSIKGANPDNVDMSVTNVIESAVNSVPGIEHVMSTSSPGMSVVAITFSLEKNTDIAFNEVQAKINQALRRLPSGTDPPVVAKMDTGSSPIMWLALQGDRTSQQLNQYAANVIKKKLETISGVGEVRLGGRRDRTIRINLKPAALASRNLTTQDLMAAFNREHLQLPGGFLVSDQREFLLKLDMEFHHIDDLGKLVVAYRDGSAIRLADVAEIEDGLADNRQMARFNVAPAVGIGIVKVSGANTVAIADEVQRRLAKDIVPSLPPGMTLKVATNDAAYIMEMIGALKEHLIEGTLLAGLVVWLFLRSVRSTLIISVAIPVSLLGAIAVIYFAGYTLNSMTMLALLLLIGVVVDDAIVVLENIFRHREEIDPDPINAALNGSREVVFAVIAATLSLVSIFAPVIFMSGIIGMFFKSFAVVVTFGVLVSLFVSLTLTPMLCSRYLKVQKQHGKFYYRLEAAFTWLDNFYRKLLGWALQHRWKVVGFTVVAVFSSGFFFANVGKAFSPDEDQGRFMVLTKAPLGSSIEYTSGKLAEVERVLASHPEVLSNFSGIGIGSAGQVNQAFSYVRMTPRHERKVRQQELLAQLRIELAAIPGIRAFPAPVSMMQGQRGDPLQFVVTGPNLGEVARLSAELQRKLNKEVPGLGRVDTDLQLDLPQLSMHLDRAKAAVLGLSAQDVAMTLNVMTGGVNVAAYSDEPGDGERYDVRLKAAEGALTKPDDLKRIFLRARDGSMVRMDSVASFEQELGPAVVGRYDLKYSGIFYATPIMPLGDAANKVKEIGASMMPAGYQVKLIGQAEEFGKTVGYMIFAFSLAIVLLYMVLASQFNSFVQPFIIMVAQPLAIIGGVMSLWLIGHTLNIYSMIGLVLLIGLVAKNSILLIDLTNQRRVEGLAIDDALRNACPIRLRPVLMTSATIILALFPAALGLGAGAETNGPLAVAVIGGMISSTLLTLVVVPSVYSLVEGAIERRRAKRLAAESATAI</sequence>
<dbReference type="EMBL" id="AP018738">
    <property type="protein sequence ID" value="BBE50124.1"/>
    <property type="molecule type" value="Genomic_DNA"/>
</dbReference>
<dbReference type="SUPFAM" id="SSF82866">
    <property type="entry name" value="Multidrug efflux transporter AcrB transmembrane domain"/>
    <property type="match status" value="2"/>
</dbReference>
<keyword evidence="1" id="KW-0812">Transmembrane</keyword>
<dbReference type="PANTHER" id="PTHR32063:SF0">
    <property type="entry name" value="SWARMING MOTILITY PROTEIN SWRC"/>
    <property type="match status" value="1"/>
</dbReference>
<feature type="transmembrane region" description="Helical" evidence="1">
    <location>
        <begin position="904"/>
        <end position="925"/>
    </location>
</feature>
<dbReference type="GO" id="GO:0005886">
    <property type="term" value="C:plasma membrane"/>
    <property type="evidence" value="ECO:0007669"/>
    <property type="project" value="TreeGrafter"/>
</dbReference>
<dbReference type="Pfam" id="PF00873">
    <property type="entry name" value="ACR_tran"/>
    <property type="match status" value="1"/>
</dbReference>
<proteinExistence type="predicted"/>
<dbReference type="STRING" id="1188319.OYT1_00195"/>
<feature type="transmembrane region" description="Helical" evidence="1">
    <location>
        <begin position="431"/>
        <end position="456"/>
    </location>
</feature>
<name>A0A2Z6G9P4_9PROT</name>
<dbReference type="PRINTS" id="PR00702">
    <property type="entry name" value="ACRIFLAVINRP"/>
</dbReference>
<keyword evidence="1" id="KW-0472">Membrane</keyword>
<evidence type="ECO:0000313" key="3">
    <source>
        <dbReference type="Proteomes" id="UP000033070"/>
    </source>
</evidence>
<organism evidence="2 3">
    <name type="scientific">Ferriphaselus amnicola</name>
    <dbReference type="NCBI Taxonomy" id="1188319"/>
    <lineage>
        <taxon>Bacteria</taxon>
        <taxon>Pseudomonadati</taxon>
        <taxon>Pseudomonadota</taxon>
        <taxon>Betaproteobacteria</taxon>
        <taxon>Nitrosomonadales</taxon>
        <taxon>Gallionellaceae</taxon>
        <taxon>Ferriphaselus</taxon>
    </lineage>
</organism>
<dbReference type="SUPFAM" id="SSF82714">
    <property type="entry name" value="Multidrug efflux transporter AcrB TolC docking domain, DN and DC subdomains"/>
    <property type="match status" value="2"/>
</dbReference>
<keyword evidence="1" id="KW-1133">Transmembrane helix</keyword>
<gene>
    <name evidence="2" type="ORF">OYT1_ch0557</name>
</gene>
<feature type="transmembrane region" description="Helical" evidence="1">
    <location>
        <begin position="981"/>
        <end position="1007"/>
    </location>
</feature>
<feature type="transmembrane region" description="Helical" evidence="1">
    <location>
        <begin position="953"/>
        <end position="975"/>
    </location>
</feature>
<dbReference type="Proteomes" id="UP000033070">
    <property type="component" value="Chromosome"/>
</dbReference>
<accession>A0A2Z6G9P4</accession>
<evidence type="ECO:0000256" key="1">
    <source>
        <dbReference type="SAM" id="Phobius"/>
    </source>
</evidence>
<dbReference type="Gene3D" id="3.30.70.1430">
    <property type="entry name" value="Multidrug efflux transporter AcrB pore domain"/>
    <property type="match status" value="2"/>
</dbReference>
<feature type="transmembrane region" description="Helical" evidence="1">
    <location>
        <begin position="879"/>
        <end position="898"/>
    </location>
</feature>
<dbReference type="OrthoDB" id="9177212at2"/>
<evidence type="ECO:0000313" key="2">
    <source>
        <dbReference type="EMBL" id="BBE50124.1"/>
    </source>
</evidence>
<dbReference type="InterPro" id="IPR001036">
    <property type="entry name" value="Acrflvin-R"/>
</dbReference>
<dbReference type="SUPFAM" id="SSF82693">
    <property type="entry name" value="Multidrug efflux transporter AcrB pore domain, PN1, PN2, PC1 and PC2 subdomains"/>
    <property type="match status" value="3"/>
</dbReference>
<feature type="transmembrane region" description="Helical" evidence="1">
    <location>
        <begin position="336"/>
        <end position="352"/>
    </location>
</feature>
<dbReference type="Gene3D" id="3.30.2090.10">
    <property type="entry name" value="Multidrug efflux transporter AcrB TolC docking domain, DN and DC subdomains"/>
    <property type="match status" value="2"/>
</dbReference>
<feature type="transmembrane region" description="Helical" evidence="1">
    <location>
        <begin position="359"/>
        <end position="380"/>
    </location>
</feature>
<dbReference type="Gene3D" id="3.30.70.1320">
    <property type="entry name" value="Multidrug efflux transporter AcrB pore domain like"/>
    <property type="match status" value="1"/>
</dbReference>
<feature type="transmembrane region" description="Helical" evidence="1">
    <location>
        <begin position="462"/>
        <end position="486"/>
    </location>
</feature>
<dbReference type="AlphaFoldDB" id="A0A2Z6G9P4"/>
<dbReference type="PANTHER" id="PTHR32063">
    <property type="match status" value="1"/>
</dbReference>
<feature type="transmembrane region" description="Helical" evidence="1">
    <location>
        <begin position="386"/>
        <end position="410"/>
    </location>
</feature>
<feature type="transmembrane region" description="Helical" evidence="1">
    <location>
        <begin position="526"/>
        <end position="544"/>
    </location>
</feature>
<reference evidence="2 3" key="1">
    <citation type="submission" date="2018-06" db="EMBL/GenBank/DDBJ databases">
        <title>OYT1 Genome Sequencing.</title>
        <authorList>
            <person name="Kato S."/>
            <person name="Itoh T."/>
            <person name="Ohkuma M."/>
        </authorList>
    </citation>
    <scope>NUCLEOTIDE SEQUENCE [LARGE SCALE GENOMIC DNA]</scope>
    <source>
        <strain evidence="2 3">OYT1</strain>
    </source>
</reference>
<dbReference type="RefSeq" id="WP_062625461.1">
    <property type="nucleotide sequence ID" value="NZ_AP018738.1"/>
</dbReference>